<sequence>MRVLAGLVGVVVLSGPMAVRADGGGGRADLSVTVSAGPSTAQPGQLISYRVQVRNDGPGDAVLPVLKVNVPAEVDILGVDVATCRPGRTVSEVVCPSDTDVIAGGTGGVTINGIVRPGARGPLRLLATISSAVEDPDPLDNVVTLDTGVAPGADLGVRLRGRPKRGAGLSMAATVRNRGPRPVRDAQVSFTTDGARLLSAEGARCDTSAGQVVCALRRVEAGRKVRFTLAFRAPRRPVKTLAVVRSSQVGDRRPADNQASMRLSVR</sequence>
<dbReference type="RefSeq" id="WP_192779747.1">
    <property type="nucleotide sequence ID" value="NZ_BAAASY010000016.1"/>
</dbReference>
<gene>
    <name evidence="3" type="ORF">H4W81_008344</name>
</gene>
<evidence type="ECO:0000256" key="1">
    <source>
        <dbReference type="SAM" id="MobiDB-lite"/>
    </source>
</evidence>
<dbReference type="EMBL" id="JADBEF010000001">
    <property type="protein sequence ID" value="MBE1565565.1"/>
    <property type="molecule type" value="Genomic_DNA"/>
</dbReference>
<comment type="caution">
    <text evidence="3">The sequence shown here is derived from an EMBL/GenBank/DDBJ whole genome shotgun (WGS) entry which is preliminary data.</text>
</comment>
<dbReference type="NCBIfam" id="TIGR01451">
    <property type="entry name" value="B_ant_repeat"/>
    <property type="match status" value="1"/>
</dbReference>
<accession>A0ABR9KU65</accession>
<dbReference type="InterPro" id="IPR013783">
    <property type="entry name" value="Ig-like_fold"/>
</dbReference>
<dbReference type="Proteomes" id="UP000661607">
    <property type="component" value="Unassembled WGS sequence"/>
</dbReference>
<feature type="region of interest" description="Disordered" evidence="1">
    <location>
        <begin position="247"/>
        <end position="266"/>
    </location>
</feature>
<evidence type="ECO:0000313" key="4">
    <source>
        <dbReference type="Proteomes" id="UP000661607"/>
    </source>
</evidence>
<feature type="compositionally biased region" description="Polar residues" evidence="1">
    <location>
        <begin position="257"/>
        <end position="266"/>
    </location>
</feature>
<reference evidence="3 4" key="1">
    <citation type="submission" date="2020-10" db="EMBL/GenBank/DDBJ databases">
        <title>Sequencing the genomes of 1000 actinobacteria strains.</title>
        <authorList>
            <person name="Klenk H.-P."/>
        </authorList>
    </citation>
    <scope>NUCLEOTIDE SEQUENCE [LARGE SCALE GENOMIC DNA]</scope>
    <source>
        <strain evidence="3 4">DSM 43748</strain>
    </source>
</reference>
<protein>
    <submittedName>
        <fullName evidence="3">Repeat protein (TIGR01451 family)</fullName>
    </submittedName>
</protein>
<dbReference type="InterPro" id="IPR001434">
    <property type="entry name" value="OmcB-like_DUF11"/>
</dbReference>
<name>A0ABR9KU65_9ACTN</name>
<feature type="domain" description="DUF11" evidence="2">
    <location>
        <begin position="29"/>
        <end position="144"/>
    </location>
</feature>
<evidence type="ECO:0000313" key="3">
    <source>
        <dbReference type="EMBL" id="MBE1565565.1"/>
    </source>
</evidence>
<keyword evidence="4" id="KW-1185">Reference proteome</keyword>
<dbReference type="Gene3D" id="2.60.40.10">
    <property type="entry name" value="Immunoglobulins"/>
    <property type="match status" value="1"/>
</dbReference>
<dbReference type="Pfam" id="PF01345">
    <property type="entry name" value="DUF11"/>
    <property type="match status" value="1"/>
</dbReference>
<organism evidence="3 4">
    <name type="scientific">Nonomuraea africana</name>
    <dbReference type="NCBI Taxonomy" id="46171"/>
    <lineage>
        <taxon>Bacteria</taxon>
        <taxon>Bacillati</taxon>
        <taxon>Actinomycetota</taxon>
        <taxon>Actinomycetes</taxon>
        <taxon>Streptosporangiales</taxon>
        <taxon>Streptosporangiaceae</taxon>
        <taxon>Nonomuraea</taxon>
    </lineage>
</organism>
<dbReference type="InterPro" id="IPR047589">
    <property type="entry name" value="DUF11_rpt"/>
</dbReference>
<proteinExistence type="predicted"/>
<evidence type="ECO:0000259" key="2">
    <source>
        <dbReference type="Pfam" id="PF01345"/>
    </source>
</evidence>